<comment type="caution">
    <text evidence="2">The sequence shown here is derived from an EMBL/GenBank/DDBJ whole genome shotgun (WGS) entry which is preliminary data.</text>
</comment>
<organism evidence="2 3">
    <name type="scientific">Cymbomonas tetramitiformis</name>
    <dbReference type="NCBI Taxonomy" id="36881"/>
    <lineage>
        <taxon>Eukaryota</taxon>
        <taxon>Viridiplantae</taxon>
        <taxon>Chlorophyta</taxon>
        <taxon>Pyramimonadophyceae</taxon>
        <taxon>Pyramimonadales</taxon>
        <taxon>Pyramimonadaceae</taxon>
        <taxon>Cymbomonas</taxon>
    </lineage>
</organism>
<dbReference type="AlphaFoldDB" id="A0AAE0C9J0"/>
<evidence type="ECO:0000256" key="1">
    <source>
        <dbReference type="SAM" id="MobiDB-lite"/>
    </source>
</evidence>
<feature type="compositionally biased region" description="Basic and acidic residues" evidence="1">
    <location>
        <begin position="20"/>
        <end position="29"/>
    </location>
</feature>
<evidence type="ECO:0000313" key="3">
    <source>
        <dbReference type="Proteomes" id="UP001190700"/>
    </source>
</evidence>
<name>A0AAE0C9J0_9CHLO</name>
<reference evidence="2 3" key="1">
    <citation type="journal article" date="2015" name="Genome Biol. Evol.">
        <title>Comparative Genomics of a Bacterivorous Green Alga Reveals Evolutionary Causalities and Consequences of Phago-Mixotrophic Mode of Nutrition.</title>
        <authorList>
            <person name="Burns J.A."/>
            <person name="Paasch A."/>
            <person name="Narechania A."/>
            <person name="Kim E."/>
        </authorList>
    </citation>
    <scope>NUCLEOTIDE SEQUENCE [LARGE SCALE GENOMIC DNA]</scope>
    <source>
        <strain evidence="2 3">PLY_AMNH</strain>
    </source>
</reference>
<proteinExistence type="predicted"/>
<protein>
    <submittedName>
        <fullName evidence="2">Uncharacterized protein</fullName>
    </submittedName>
</protein>
<feature type="compositionally biased region" description="Basic and acidic residues" evidence="1">
    <location>
        <begin position="87"/>
        <end position="97"/>
    </location>
</feature>
<feature type="compositionally biased region" description="Polar residues" evidence="1">
    <location>
        <begin position="51"/>
        <end position="62"/>
    </location>
</feature>
<feature type="compositionally biased region" description="Basic and acidic residues" evidence="1">
    <location>
        <begin position="67"/>
        <end position="80"/>
    </location>
</feature>
<keyword evidence="3" id="KW-1185">Reference proteome</keyword>
<dbReference type="Proteomes" id="UP001190700">
    <property type="component" value="Unassembled WGS sequence"/>
</dbReference>
<dbReference type="EMBL" id="LGRX02026419">
    <property type="protein sequence ID" value="KAK3250916.1"/>
    <property type="molecule type" value="Genomic_DNA"/>
</dbReference>
<sequence>MGRTETIHATQWPDGDSEEPYARGREDAGSRGMVDLNEIISDAVVAKLQQSQSENAVSSGSVQPLKETAHSEEQLEEKPMVDVTAARSEKQPEKEPVMMKMLR</sequence>
<feature type="region of interest" description="Disordered" evidence="1">
    <location>
        <begin position="51"/>
        <end position="103"/>
    </location>
</feature>
<evidence type="ECO:0000313" key="2">
    <source>
        <dbReference type="EMBL" id="KAK3250916.1"/>
    </source>
</evidence>
<gene>
    <name evidence="2" type="ORF">CYMTET_39729</name>
</gene>
<accession>A0AAE0C9J0</accession>
<feature type="region of interest" description="Disordered" evidence="1">
    <location>
        <begin position="1"/>
        <end position="30"/>
    </location>
</feature>